<comment type="similarity">
    <text evidence="3 10">Belongs to the glycosyltransferase 39 family.</text>
</comment>
<keyword evidence="4 10" id="KW-0328">Glycosyltransferase</keyword>
<comment type="pathway">
    <text evidence="2 10">Protein modification; protein glycosylation.</text>
</comment>
<evidence type="ECO:0000256" key="7">
    <source>
        <dbReference type="ARBA" id="ARBA00022989"/>
    </source>
</evidence>
<evidence type="ECO:0000256" key="6">
    <source>
        <dbReference type="ARBA" id="ARBA00022692"/>
    </source>
</evidence>
<dbReference type="GO" id="GO:0005886">
    <property type="term" value="C:plasma membrane"/>
    <property type="evidence" value="ECO:0007669"/>
    <property type="project" value="UniProtKB-SubCell"/>
</dbReference>
<evidence type="ECO:0000256" key="8">
    <source>
        <dbReference type="ARBA" id="ARBA00023136"/>
    </source>
</evidence>
<evidence type="ECO:0000313" key="14">
    <source>
        <dbReference type="EMBL" id="MBB3676595.1"/>
    </source>
</evidence>
<dbReference type="InterPro" id="IPR027005">
    <property type="entry name" value="PMT-like"/>
</dbReference>
<dbReference type="UniPathway" id="UPA00378"/>
<dbReference type="EMBL" id="JACIBU010000001">
    <property type="protein sequence ID" value="MBB3676595.1"/>
    <property type="molecule type" value="Genomic_DNA"/>
</dbReference>
<accession>A0A323VTL4</accession>
<evidence type="ECO:0000256" key="5">
    <source>
        <dbReference type="ARBA" id="ARBA00022679"/>
    </source>
</evidence>
<evidence type="ECO:0000256" key="10">
    <source>
        <dbReference type="RuleBase" id="RU367007"/>
    </source>
</evidence>
<dbReference type="InterPro" id="IPR003342">
    <property type="entry name" value="ArnT-like_N"/>
</dbReference>
<feature type="domain" description="ArnT-like N-terminal" evidence="12">
    <location>
        <begin position="49"/>
        <end position="293"/>
    </location>
</feature>
<feature type="transmembrane region" description="Helical" evidence="10">
    <location>
        <begin position="375"/>
        <end position="400"/>
    </location>
</feature>
<evidence type="ECO:0000313" key="16">
    <source>
        <dbReference type="Proteomes" id="UP000247602"/>
    </source>
</evidence>
<feature type="transmembrane region" description="Helical" evidence="10">
    <location>
        <begin position="119"/>
        <end position="138"/>
    </location>
</feature>
<feature type="domain" description="Protein O-mannosyl-transferase C-terminal four TM" evidence="13">
    <location>
        <begin position="322"/>
        <end position="510"/>
    </location>
</feature>
<feature type="transmembrane region" description="Helical" evidence="10">
    <location>
        <begin position="433"/>
        <end position="456"/>
    </location>
</feature>
<protein>
    <recommendedName>
        <fullName evidence="9 10">Polyprenol-phosphate-mannose--protein mannosyltransferase</fullName>
        <ecNumber evidence="10">2.4.1.-</ecNumber>
    </recommendedName>
</protein>
<evidence type="ECO:0000256" key="3">
    <source>
        <dbReference type="ARBA" id="ARBA00007222"/>
    </source>
</evidence>
<feature type="compositionally biased region" description="Pro residues" evidence="11">
    <location>
        <begin position="24"/>
        <end position="35"/>
    </location>
</feature>
<sequence>MAVLTPERTESAPEDPGPRRRVPLPRPLRQPTPPLPGDRRLAAVLTALLGVATLVTRLWDIRYPADLVFDEAYYPPEALEVLELGYEYNRGYTFIVHPPLGKLLIAAGEHLFGYDSFGWRFPSAVAGTIAVVVLARLARRLTGSTLLGLVAGLLLALDGFSFSVGRIGLLDVFLQMFVVCAVACLVVDRDRVRQRVREGSDRMTDRMARQGFRLGPRGWRIAAGVLFGSACAVKWSGVYFLALFALLSLWWDRAAWRDAGVTRPTRVALRRGLPGAAWALGVLPVLTYLATFTGWFRGENSQGRHWADQHPDTAFPFVPGALRSLWHMHGEWLTFHNGLSTPHPWESGPWSWLVDGRPILLWNPQGLTDADGNQVIRYILMLGTPTLWFLFAPAMLWLLWRAVARRDPAAVTVGAAIAAGWLTWFVNLDRTMFIFYMAPAVPFFVLAVTLVLQDVLGRPQASALRRQVGLGVVSLYLAVVAMTFAFFYPVLTGAPLTHGEWLQRMWFPSWF</sequence>
<feature type="region of interest" description="Disordered" evidence="11">
    <location>
        <begin position="1"/>
        <end position="35"/>
    </location>
</feature>
<dbReference type="Pfam" id="PF02366">
    <property type="entry name" value="PMT"/>
    <property type="match status" value="1"/>
</dbReference>
<comment type="function">
    <text evidence="10">Protein O-mannosyltransferase that catalyzes the transfer of a single mannose residue from a polyprenol phospho-mannosyl lipidic donor to the hydroxyl group of selected serine and threonine residues in acceptor proteins.</text>
</comment>
<feature type="transmembrane region" description="Helical" evidence="10">
    <location>
        <begin position="468"/>
        <end position="491"/>
    </location>
</feature>
<proteinExistence type="inferred from homology"/>
<dbReference type="Proteomes" id="UP000580718">
    <property type="component" value="Unassembled WGS sequence"/>
</dbReference>
<dbReference type="RefSeq" id="WP_110551375.1">
    <property type="nucleotide sequence ID" value="NZ_JACIBU010000001.1"/>
</dbReference>
<feature type="transmembrane region" description="Helical" evidence="10">
    <location>
        <begin position="277"/>
        <end position="296"/>
    </location>
</feature>
<dbReference type="GO" id="GO:0012505">
    <property type="term" value="C:endomembrane system"/>
    <property type="evidence" value="ECO:0007669"/>
    <property type="project" value="UniProtKB-SubCell"/>
</dbReference>
<feature type="transmembrane region" description="Helical" evidence="10">
    <location>
        <begin position="145"/>
        <end position="162"/>
    </location>
</feature>
<evidence type="ECO:0000256" key="9">
    <source>
        <dbReference type="ARBA" id="ARBA00093617"/>
    </source>
</evidence>
<dbReference type="EC" id="2.4.1.-" evidence="10"/>
<dbReference type="PANTHER" id="PTHR10050:SF46">
    <property type="entry name" value="PROTEIN O-MANNOSYL-TRANSFERASE 2"/>
    <property type="match status" value="1"/>
</dbReference>
<reference evidence="14 17" key="2">
    <citation type="submission" date="2020-08" db="EMBL/GenBank/DDBJ databases">
        <title>Sequencing the genomes of 1000 actinobacteria strains.</title>
        <authorList>
            <person name="Klenk H.-P."/>
        </authorList>
    </citation>
    <scope>NUCLEOTIDE SEQUENCE [LARGE SCALE GENOMIC DNA]</scope>
    <source>
        <strain evidence="14 17">DSM 16678</strain>
    </source>
</reference>
<evidence type="ECO:0000256" key="4">
    <source>
        <dbReference type="ARBA" id="ARBA00022676"/>
    </source>
</evidence>
<evidence type="ECO:0000256" key="11">
    <source>
        <dbReference type="SAM" id="MobiDB-lite"/>
    </source>
</evidence>
<organism evidence="15 16">
    <name type="scientific">Modestobacter versicolor</name>
    <dbReference type="NCBI Taxonomy" id="429133"/>
    <lineage>
        <taxon>Bacteria</taxon>
        <taxon>Bacillati</taxon>
        <taxon>Actinomycetota</taxon>
        <taxon>Actinomycetes</taxon>
        <taxon>Geodermatophilales</taxon>
        <taxon>Geodermatophilaceae</taxon>
        <taxon>Modestobacter</taxon>
    </lineage>
</organism>
<feature type="transmembrane region" description="Helical" evidence="10">
    <location>
        <begin position="409"/>
        <end position="427"/>
    </location>
</feature>
<keyword evidence="10" id="KW-1003">Cell membrane</keyword>
<comment type="subcellular location">
    <subcellularLocation>
        <location evidence="10">Cell membrane</location>
    </subcellularLocation>
    <subcellularLocation>
        <location evidence="1">Endomembrane system</location>
        <topology evidence="1">Multi-pass membrane protein</topology>
    </subcellularLocation>
</comment>
<feature type="transmembrane region" description="Helical" evidence="10">
    <location>
        <begin position="41"/>
        <end position="59"/>
    </location>
</feature>
<dbReference type="OrthoDB" id="9776737at2"/>
<keyword evidence="16" id="KW-1185">Reference proteome</keyword>
<dbReference type="GO" id="GO:0004169">
    <property type="term" value="F:dolichyl-phosphate-mannose-protein mannosyltransferase activity"/>
    <property type="evidence" value="ECO:0007669"/>
    <property type="project" value="UniProtKB-UniRule"/>
</dbReference>
<dbReference type="EMBL" id="QKNV01000038">
    <property type="protein sequence ID" value="PZA22298.1"/>
    <property type="molecule type" value="Genomic_DNA"/>
</dbReference>
<gene>
    <name evidence="15" type="ORF">DMO24_05720</name>
    <name evidence="14" type="ORF">FHX36_002330</name>
</gene>
<evidence type="ECO:0000259" key="12">
    <source>
        <dbReference type="Pfam" id="PF02366"/>
    </source>
</evidence>
<dbReference type="AlphaFoldDB" id="A0A323VTL4"/>
<evidence type="ECO:0000259" key="13">
    <source>
        <dbReference type="Pfam" id="PF16192"/>
    </source>
</evidence>
<feature type="transmembrane region" description="Helical" evidence="10">
    <location>
        <begin position="168"/>
        <end position="187"/>
    </location>
</feature>
<dbReference type="Pfam" id="PF16192">
    <property type="entry name" value="PMT_4TMC"/>
    <property type="match status" value="1"/>
</dbReference>
<reference evidence="15 16" key="1">
    <citation type="submission" date="2018-06" db="EMBL/GenBank/DDBJ databases">
        <title>Draft genome sequence of Modestobacter versicolor CP153-2.</title>
        <authorList>
            <person name="Gundlapally S.R."/>
        </authorList>
    </citation>
    <scope>NUCLEOTIDE SEQUENCE [LARGE SCALE GENOMIC DNA]</scope>
    <source>
        <strain evidence="15 16">CP153-2</strain>
    </source>
</reference>
<evidence type="ECO:0000313" key="17">
    <source>
        <dbReference type="Proteomes" id="UP000580718"/>
    </source>
</evidence>
<keyword evidence="5 10" id="KW-0808">Transferase</keyword>
<comment type="caution">
    <text evidence="15">The sequence shown here is derived from an EMBL/GenBank/DDBJ whole genome shotgun (WGS) entry which is preliminary data.</text>
</comment>
<keyword evidence="6 10" id="KW-0812">Transmembrane</keyword>
<keyword evidence="8 10" id="KW-0472">Membrane</keyword>
<evidence type="ECO:0000256" key="1">
    <source>
        <dbReference type="ARBA" id="ARBA00004127"/>
    </source>
</evidence>
<evidence type="ECO:0000256" key="2">
    <source>
        <dbReference type="ARBA" id="ARBA00004922"/>
    </source>
</evidence>
<dbReference type="InterPro" id="IPR032421">
    <property type="entry name" value="PMT_4TMC"/>
</dbReference>
<name>A0A323VTL4_9ACTN</name>
<dbReference type="PANTHER" id="PTHR10050">
    <property type="entry name" value="DOLICHYL-PHOSPHATE-MANNOSE--PROTEIN MANNOSYLTRANSFERASE"/>
    <property type="match status" value="1"/>
</dbReference>
<keyword evidence="7 10" id="KW-1133">Transmembrane helix</keyword>
<evidence type="ECO:0000313" key="15">
    <source>
        <dbReference type="EMBL" id="PZA22298.1"/>
    </source>
</evidence>
<dbReference type="Proteomes" id="UP000247602">
    <property type="component" value="Unassembled WGS sequence"/>
</dbReference>